<name>A0ABS5JR57_9BACT</name>
<organism evidence="1 2">
    <name type="scientific">Carboxylicivirga linearis</name>
    <dbReference type="NCBI Taxonomy" id="1628157"/>
    <lineage>
        <taxon>Bacteria</taxon>
        <taxon>Pseudomonadati</taxon>
        <taxon>Bacteroidota</taxon>
        <taxon>Bacteroidia</taxon>
        <taxon>Marinilabiliales</taxon>
        <taxon>Marinilabiliaceae</taxon>
        <taxon>Carboxylicivirga</taxon>
    </lineage>
</organism>
<gene>
    <name evidence="1" type="ORF">KEM10_03625</name>
</gene>
<reference evidence="1 2" key="1">
    <citation type="journal article" date="2015" name="Int. J. Syst. Evol. Microbiol.">
        <title>Carboxylicivirga linearis sp. nov., isolated from a sea cucumber culture pond.</title>
        <authorList>
            <person name="Wang F.Q."/>
            <person name="Zhou Y.X."/>
            <person name="Lin X.Z."/>
            <person name="Chen G.J."/>
            <person name="Du Z.J."/>
        </authorList>
    </citation>
    <scope>NUCLEOTIDE SEQUENCE [LARGE SCALE GENOMIC DNA]</scope>
    <source>
        <strain evidence="1 2">FB218</strain>
    </source>
</reference>
<dbReference type="RefSeq" id="WP_212213647.1">
    <property type="nucleotide sequence ID" value="NZ_JAGUCO010000002.1"/>
</dbReference>
<sequence length="143" mass="16641">MGICGIKEFFHFCNVKKEYIKYQNILKRISFLLALCFLMQVANNALFFHTHKTADGKILHHAHPNAGNHSHNDYQFSFYEQLQLLTGFDIPKLIQDSPLFLTFTYDTFVVRFNASIDSNNQSGRAPPIGYFIFIELIPDYQKK</sequence>
<evidence type="ECO:0000313" key="2">
    <source>
        <dbReference type="Proteomes" id="UP000708576"/>
    </source>
</evidence>
<protein>
    <submittedName>
        <fullName evidence="1">Uncharacterized protein</fullName>
    </submittedName>
</protein>
<dbReference type="Proteomes" id="UP000708576">
    <property type="component" value="Unassembled WGS sequence"/>
</dbReference>
<accession>A0ABS5JR57</accession>
<dbReference type="EMBL" id="JAGUCO010000002">
    <property type="protein sequence ID" value="MBS2097354.1"/>
    <property type="molecule type" value="Genomic_DNA"/>
</dbReference>
<evidence type="ECO:0000313" key="1">
    <source>
        <dbReference type="EMBL" id="MBS2097354.1"/>
    </source>
</evidence>
<comment type="caution">
    <text evidence="1">The sequence shown here is derived from an EMBL/GenBank/DDBJ whole genome shotgun (WGS) entry which is preliminary data.</text>
</comment>
<keyword evidence="2" id="KW-1185">Reference proteome</keyword>
<proteinExistence type="predicted"/>